<proteinExistence type="inferred from homology"/>
<dbReference type="InterPro" id="IPR050921">
    <property type="entry name" value="T4SS_GSP_E_ATPase"/>
</dbReference>
<protein>
    <submittedName>
        <fullName evidence="3">Conjugal transfer protein</fullName>
    </submittedName>
</protein>
<evidence type="ECO:0000313" key="4">
    <source>
        <dbReference type="Proteomes" id="UP000315724"/>
    </source>
</evidence>
<evidence type="ECO:0000313" key="3">
    <source>
        <dbReference type="EMBL" id="QDT33325.1"/>
    </source>
</evidence>
<dbReference type="Gene3D" id="3.40.50.300">
    <property type="entry name" value="P-loop containing nucleotide triphosphate hydrolases"/>
    <property type="match status" value="1"/>
</dbReference>
<name>A0A517QNY0_9PLAN</name>
<keyword evidence="4" id="KW-1185">Reference proteome</keyword>
<dbReference type="GO" id="GO:0016887">
    <property type="term" value="F:ATP hydrolysis activity"/>
    <property type="evidence" value="ECO:0007669"/>
    <property type="project" value="InterPro"/>
</dbReference>
<dbReference type="CDD" id="cd01130">
    <property type="entry name" value="VirB11-like_ATPase"/>
    <property type="match status" value="1"/>
</dbReference>
<gene>
    <name evidence="3" type="ORF">Mal48_25780</name>
</gene>
<dbReference type="InterPro" id="IPR001482">
    <property type="entry name" value="T2SS/T4SS_dom"/>
</dbReference>
<dbReference type="PANTHER" id="PTHR30486">
    <property type="entry name" value="TWITCHING MOTILITY PROTEIN PILT"/>
    <property type="match status" value="1"/>
</dbReference>
<organism evidence="3 4">
    <name type="scientific">Thalassoglobus polymorphus</name>
    <dbReference type="NCBI Taxonomy" id="2527994"/>
    <lineage>
        <taxon>Bacteria</taxon>
        <taxon>Pseudomonadati</taxon>
        <taxon>Planctomycetota</taxon>
        <taxon>Planctomycetia</taxon>
        <taxon>Planctomycetales</taxon>
        <taxon>Planctomycetaceae</taxon>
        <taxon>Thalassoglobus</taxon>
    </lineage>
</organism>
<dbReference type="Gene3D" id="3.30.450.380">
    <property type="match status" value="1"/>
</dbReference>
<dbReference type="EMBL" id="CP036267">
    <property type="protein sequence ID" value="QDT33325.1"/>
    <property type="molecule type" value="Genomic_DNA"/>
</dbReference>
<comment type="similarity">
    <text evidence="1">Belongs to the GSP E family.</text>
</comment>
<dbReference type="PANTHER" id="PTHR30486:SF15">
    <property type="entry name" value="TYPE II_IV SECRETION SYSTEM ATPASE"/>
    <property type="match status" value="1"/>
</dbReference>
<dbReference type="Proteomes" id="UP000315724">
    <property type="component" value="Chromosome"/>
</dbReference>
<dbReference type="InterPro" id="IPR027417">
    <property type="entry name" value="P-loop_NTPase"/>
</dbReference>
<sequence>MSLMQSRTMMLNPADGEVLVDEQELAFQQLKIKIHERLVDELDLSMLAHVSHEELSEEVRQISKELLVEEKVDLETTDRERMLDELFDEVFGLGPLEALMRDDAVSDILVNNAHTVYIERHGRLEESNVIFADDKHLIRIIQRIVSRVGRRIDELSPMVDARLPDGSRINAVIPPMALDGPSLSIRRFGRNPMRIDDLVNNNTVQQDVVEFLSAAIDARVSFLVSGGTGAGKTTLLNALTQFIPSDERVVTIEDSAELQLQNRHIVRMETRPPNNEGTGEITQRSLVRNSLRMRPDRIIIGEVRGAEALDMLQAMNTGHEGSLTTIHANDSLDALSRLELMVAMSGYDLPIPVVRQYINSGISLIVHLARLKGGIRRVMQVSEIVSIREGGFHLEDIFGFEQTGVDELGVAQGEFYFTGYRPKCLSKLRAAGVRLPDELFDKRRVPVRS</sequence>
<accession>A0A517QNY0</accession>
<dbReference type="AlphaFoldDB" id="A0A517QNY0"/>
<reference evidence="3 4" key="1">
    <citation type="submission" date="2019-02" db="EMBL/GenBank/DDBJ databases">
        <title>Deep-cultivation of Planctomycetes and their phenomic and genomic characterization uncovers novel biology.</title>
        <authorList>
            <person name="Wiegand S."/>
            <person name="Jogler M."/>
            <person name="Boedeker C."/>
            <person name="Pinto D."/>
            <person name="Vollmers J."/>
            <person name="Rivas-Marin E."/>
            <person name="Kohn T."/>
            <person name="Peeters S.H."/>
            <person name="Heuer A."/>
            <person name="Rast P."/>
            <person name="Oberbeckmann S."/>
            <person name="Bunk B."/>
            <person name="Jeske O."/>
            <person name="Meyerdierks A."/>
            <person name="Storesund J.E."/>
            <person name="Kallscheuer N."/>
            <person name="Luecker S."/>
            <person name="Lage O.M."/>
            <person name="Pohl T."/>
            <person name="Merkel B.J."/>
            <person name="Hornburger P."/>
            <person name="Mueller R.-W."/>
            <person name="Bruemmer F."/>
            <person name="Labrenz M."/>
            <person name="Spormann A.M."/>
            <person name="Op den Camp H."/>
            <person name="Overmann J."/>
            <person name="Amann R."/>
            <person name="Jetten M.S.M."/>
            <person name="Mascher T."/>
            <person name="Medema M.H."/>
            <person name="Devos D.P."/>
            <person name="Kaster A.-K."/>
            <person name="Ovreas L."/>
            <person name="Rohde M."/>
            <person name="Galperin M.Y."/>
            <person name="Jogler C."/>
        </authorList>
    </citation>
    <scope>NUCLEOTIDE SEQUENCE [LARGE SCALE GENOMIC DNA]</scope>
    <source>
        <strain evidence="3 4">Mal48</strain>
    </source>
</reference>
<feature type="domain" description="Bacterial type II secretion system protein E" evidence="2">
    <location>
        <begin position="93"/>
        <end position="370"/>
    </location>
</feature>
<dbReference type="KEGG" id="tpol:Mal48_25780"/>
<evidence type="ECO:0000259" key="2">
    <source>
        <dbReference type="Pfam" id="PF00437"/>
    </source>
</evidence>
<dbReference type="SUPFAM" id="SSF52540">
    <property type="entry name" value="P-loop containing nucleoside triphosphate hydrolases"/>
    <property type="match status" value="1"/>
</dbReference>
<evidence type="ECO:0000256" key="1">
    <source>
        <dbReference type="ARBA" id="ARBA00006611"/>
    </source>
</evidence>
<dbReference type="Pfam" id="PF00437">
    <property type="entry name" value="T2SSE"/>
    <property type="match status" value="1"/>
</dbReference>